<dbReference type="PANTHER" id="PTHR40269:SF1">
    <property type="entry name" value="OUTER MEMBRANE PROTEIN"/>
    <property type="match status" value="1"/>
</dbReference>
<dbReference type="EMBL" id="CP060394">
    <property type="protein sequence ID" value="QNI35046.1"/>
    <property type="molecule type" value="Genomic_DNA"/>
</dbReference>
<feature type="region of interest" description="Disordered" evidence="1">
    <location>
        <begin position="31"/>
        <end position="52"/>
    </location>
</feature>
<feature type="region of interest" description="Disordered" evidence="1">
    <location>
        <begin position="410"/>
        <end position="477"/>
    </location>
</feature>
<dbReference type="InterPro" id="IPR021728">
    <property type="entry name" value="DUF3300"/>
</dbReference>
<feature type="signal peptide" evidence="2">
    <location>
        <begin position="1"/>
        <end position="23"/>
    </location>
</feature>
<evidence type="ECO:0000313" key="3">
    <source>
        <dbReference type="EMBL" id="QNI35046.1"/>
    </source>
</evidence>
<keyword evidence="2" id="KW-0732">Signal</keyword>
<evidence type="ECO:0000313" key="4">
    <source>
        <dbReference type="Proteomes" id="UP000515312"/>
    </source>
</evidence>
<feature type="chain" id="PRO_5028895792" evidence="2">
    <location>
        <begin position="24"/>
        <end position="477"/>
    </location>
</feature>
<dbReference type="PANTHER" id="PTHR40269">
    <property type="entry name" value="OUTER MEMBRANE PROTEIN-RELATED"/>
    <property type="match status" value="1"/>
</dbReference>
<dbReference type="Proteomes" id="UP000515312">
    <property type="component" value="Chromosome"/>
</dbReference>
<feature type="compositionally biased region" description="Polar residues" evidence="1">
    <location>
        <begin position="410"/>
        <end position="435"/>
    </location>
</feature>
<dbReference type="KEGG" id="adin:H7849_17475"/>
<organism evidence="3 4">
    <name type="scientific">Alloacidobacterium dinghuense</name>
    <dbReference type="NCBI Taxonomy" id="2763107"/>
    <lineage>
        <taxon>Bacteria</taxon>
        <taxon>Pseudomonadati</taxon>
        <taxon>Acidobacteriota</taxon>
        <taxon>Terriglobia</taxon>
        <taxon>Terriglobales</taxon>
        <taxon>Acidobacteriaceae</taxon>
        <taxon>Alloacidobacterium</taxon>
    </lineage>
</organism>
<protein>
    <submittedName>
        <fullName evidence="3">DUF3300 domain-containing protein</fullName>
    </submittedName>
</protein>
<evidence type="ECO:0000256" key="2">
    <source>
        <dbReference type="SAM" id="SignalP"/>
    </source>
</evidence>
<sequence>MKMILVKLKKTLVYLLACLLVFATIPKDDAWSQEPPPPPAQNGGSSSYSGQGAPLSANDLQQLVAPIALYPDALVAQILGAATFPDQVAYADDWLQQNKNLTGSALMQAVDGQPWDPSVKALTQFPSVMDNLAKNLSWTSSLGEAYHNQAADVMTAVQTLRAQAKAAGNLNSGSQITVVQQSPQTIVIQPTNPQVVYVPQYNPTVVYGTPYATPGYSTAAVVTTGLLAFGAGIALGAAMNNSCCGWGYSSWNCNWHGGAVVYGGGAYYGNNAWHGGYYGSSATAYGPNGVARAGNAYNPSTGTYARGGSVSTPYGKTAAGQAYNPNTGAYAATHQTSNAYGNYGSSVYSKNGNTAYTQHQTTAQGSVGTVQTSNGGKGIAGSNANGNYAAGQTANGNKYATANGNAYRNTGSGWQKDSNGSWNNVEKPSSSSANGWGQREGGGSSAWGGGGGGWQARSESARGAESRGGGGGWGGRR</sequence>
<evidence type="ECO:0000256" key="1">
    <source>
        <dbReference type="SAM" id="MobiDB-lite"/>
    </source>
</evidence>
<name>A0A7G8BR76_9BACT</name>
<proteinExistence type="predicted"/>
<feature type="compositionally biased region" description="Gly residues" evidence="1">
    <location>
        <begin position="438"/>
        <end position="454"/>
    </location>
</feature>
<dbReference type="Pfam" id="PF11737">
    <property type="entry name" value="DUF3300"/>
    <property type="match status" value="1"/>
</dbReference>
<keyword evidence="4" id="KW-1185">Reference proteome</keyword>
<gene>
    <name evidence="3" type="ORF">H7849_17475</name>
</gene>
<feature type="compositionally biased region" description="Gly residues" evidence="1">
    <location>
        <begin position="466"/>
        <end position="477"/>
    </location>
</feature>
<feature type="compositionally biased region" description="Low complexity" evidence="1">
    <location>
        <begin position="43"/>
        <end position="52"/>
    </location>
</feature>
<reference evidence="3 4" key="1">
    <citation type="submission" date="2020-08" db="EMBL/GenBank/DDBJ databases">
        <title>Edaphobacter telluris sp. nov. and Acidobacterium dinghuensis sp. nov., two acidobacteria isolated from forest soil.</title>
        <authorList>
            <person name="Fu J."/>
            <person name="Qiu L."/>
        </authorList>
    </citation>
    <scope>NUCLEOTIDE SEQUENCE [LARGE SCALE GENOMIC DNA]</scope>
    <source>
        <strain evidence="3">4Y35</strain>
    </source>
</reference>
<accession>A0A7G8BR76</accession>
<dbReference type="AlphaFoldDB" id="A0A7G8BR76"/>